<dbReference type="InterPro" id="IPR000719">
    <property type="entry name" value="Prot_kinase_dom"/>
</dbReference>
<evidence type="ECO:0000256" key="11">
    <source>
        <dbReference type="PROSITE-ProRule" id="PRU10141"/>
    </source>
</evidence>
<dbReference type="SMART" id="SM00220">
    <property type="entry name" value="S_TKc"/>
    <property type="match status" value="1"/>
</dbReference>
<evidence type="ECO:0000256" key="1">
    <source>
        <dbReference type="ARBA" id="ARBA00001946"/>
    </source>
</evidence>
<evidence type="ECO:0000256" key="8">
    <source>
        <dbReference type="ARBA" id="ARBA00022842"/>
    </source>
</evidence>
<keyword evidence="9" id="KW-0832">Ubl conjugation</keyword>
<dbReference type="PANTHER" id="PTHR24346">
    <property type="entry name" value="MAP/MICROTUBULE AFFINITY-REGULATING KINASE"/>
    <property type="match status" value="1"/>
</dbReference>
<dbReference type="SUPFAM" id="SSF56112">
    <property type="entry name" value="Protein kinase-like (PK-like)"/>
    <property type="match status" value="1"/>
</dbReference>
<evidence type="ECO:0000256" key="9">
    <source>
        <dbReference type="ARBA" id="ARBA00022843"/>
    </source>
</evidence>
<organism evidence="14 15">
    <name type="scientific">Polypedilum vanderplanki</name>
    <name type="common">Sleeping chironomid midge</name>
    <dbReference type="NCBI Taxonomy" id="319348"/>
    <lineage>
        <taxon>Eukaryota</taxon>
        <taxon>Metazoa</taxon>
        <taxon>Ecdysozoa</taxon>
        <taxon>Arthropoda</taxon>
        <taxon>Hexapoda</taxon>
        <taxon>Insecta</taxon>
        <taxon>Pterygota</taxon>
        <taxon>Neoptera</taxon>
        <taxon>Endopterygota</taxon>
        <taxon>Diptera</taxon>
        <taxon>Nematocera</taxon>
        <taxon>Chironomoidea</taxon>
        <taxon>Chironomidae</taxon>
        <taxon>Chironominae</taxon>
        <taxon>Polypedilum</taxon>
        <taxon>Polypedilum</taxon>
    </lineage>
</organism>
<sequence length="301" mass="35421">MMPKVQKKKRPQRSKVQYFKDTLVYSNWKEFKYLGYQLGKKIGEGTNGFVMEAEYKGQKLVCKYMREDLLTIKGRNRFLPREIEICQMIDHPYIIKTHSIMQEHKYCYIFMERAKTDLLVYIEKNGVLKITLTQKWFSQVVSAIRYLHSMDIAHRDLKLENIFVTEDLTIKLGDFGYSCFVTNKSQTSKSFKYIKSKTFCGSRAYVAPEILKGIPYYPLKADIWSLGVVLSCMLYGVMPFAPEDSNLLDKMLKREMNVREEYVKIVPKDCHDIIDYTIDPNPNNRYDIEQIAALPWLTQLE</sequence>
<keyword evidence="3" id="KW-0597">Phosphoprotein</keyword>
<keyword evidence="6" id="KW-0221">Differentiation</keyword>
<reference evidence="14" key="1">
    <citation type="submission" date="2021-03" db="EMBL/GenBank/DDBJ databases">
        <title>Chromosome level genome of the anhydrobiotic midge Polypedilum vanderplanki.</title>
        <authorList>
            <person name="Yoshida Y."/>
            <person name="Kikawada T."/>
            <person name="Gusev O."/>
        </authorList>
    </citation>
    <scope>NUCLEOTIDE SEQUENCE</scope>
    <source>
        <strain evidence="14">NIAS01</strain>
        <tissue evidence="14">Whole body or cell culture</tissue>
    </source>
</reference>
<feature type="domain" description="Protein kinase" evidence="13">
    <location>
        <begin position="36"/>
        <end position="297"/>
    </location>
</feature>
<dbReference type="GO" id="GO:0030154">
    <property type="term" value="P:cell differentiation"/>
    <property type="evidence" value="ECO:0007669"/>
    <property type="project" value="UniProtKB-KW"/>
</dbReference>
<keyword evidence="12" id="KW-0723">Serine/threonine-protein kinase</keyword>
<dbReference type="Gene3D" id="1.10.510.10">
    <property type="entry name" value="Transferase(Phosphotransferase) domain 1"/>
    <property type="match status" value="1"/>
</dbReference>
<evidence type="ECO:0000313" key="15">
    <source>
        <dbReference type="Proteomes" id="UP001107558"/>
    </source>
</evidence>
<dbReference type="PIRSF" id="PIRSF000654">
    <property type="entry name" value="Integrin-linked_kinase"/>
    <property type="match status" value="1"/>
</dbReference>
<name>A0A9J6C0J5_POLVA</name>
<evidence type="ECO:0000256" key="5">
    <source>
        <dbReference type="ARBA" id="ARBA00022741"/>
    </source>
</evidence>
<evidence type="ECO:0000256" key="6">
    <source>
        <dbReference type="ARBA" id="ARBA00022782"/>
    </source>
</evidence>
<comment type="cofactor">
    <cofactor evidence="1">
        <name>Mg(2+)</name>
        <dbReference type="ChEBI" id="CHEBI:18420"/>
    </cofactor>
</comment>
<proteinExistence type="inferred from homology"/>
<gene>
    <name evidence="14" type="ORF">PVAND_005562</name>
</gene>
<keyword evidence="12" id="KW-0808">Transferase</keyword>
<comment type="caution">
    <text evidence="14">The sequence shown here is derived from an EMBL/GenBank/DDBJ whole genome shotgun (WGS) entry which is preliminary data.</text>
</comment>
<accession>A0A9J6C0J5</accession>
<evidence type="ECO:0000256" key="4">
    <source>
        <dbReference type="ARBA" id="ARBA00022723"/>
    </source>
</evidence>
<evidence type="ECO:0000256" key="12">
    <source>
        <dbReference type="RuleBase" id="RU000304"/>
    </source>
</evidence>
<dbReference type="OrthoDB" id="541276at2759"/>
<keyword evidence="2" id="KW-0217">Developmental protein</keyword>
<dbReference type="PROSITE" id="PS00107">
    <property type="entry name" value="PROTEIN_KINASE_ATP"/>
    <property type="match status" value="1"/>
</dbReference>
<dbReference type="GO" id="GO:0007283">
    <property type="term" value="P:spermatogenesis"/>
    <property type="evidence" value="ECO:0007669"/>
    <property type="project" value="UniProtKB-KW"/>
</dbReference>
<dbReference type="GO" id="GO:0000287">
    <property type="term" value="F:magnesium ion binding"/>
    <property type="evidence" value="ECO:0007669"/>
    <property type="project" value="UniProtKB-ARBA"/>
</dbReference>
<dbReference type="PANTHER" id="PTHR24346:SF102">
    <property type="entry name" value="TESTIS-SPECIFIC SERINE_THREONINE-PROTEIN KINASE 1"/>
    <property type="match status" value="1"/>
</dbReference>
<keyword evidence="15" id="KW-1185">Reference proteome</keyword>
<feature type="binding site" evidence="11">
    <location>
        <position position="63"/>
    </location>
    <ligand>
        <name>ATP</name>
        <dbReference type="ChEBI" id="CHEBI:30616"/>
    </ligand>
</feature>
<keyword evidence="8" id="KW-0460">Magnesium</keyword>
<keyword evidence="12" id="KW-0418">Kinase</keyword>
<dbReference type="GO" id="GO:0000226">
    <property type="term" value="P:microtubule cytoskeleton organization"/>
    <property type="evidence" value="ECO:0007669"/>
    <property type="project" value="TreeGrafter"/>
</dbReference>
<dbReference type="PROSITE" id="PS00108">
    <property type="entry name" value="PROTEIN_KINASE_ST"/>
    <property type="match status" value="1"/>
</dbReference>
<evidence type="ECO:0000256" key="2">
    <source>
        <dbReference type="ARBA" id="ARBA00022473"/>
    </source>
</evidence>
<dbReference type="Proteomes" id="UP001107558">
    <property type="component" value="Chromosome 2"/>
</dbReference>
<evidence type="ECO:0000256" key="7">
    <source>
        <dbReference type="ARBA" id="ARBA00022840"/>
    </source>
</evidence>
<dbReference type="InterPro" id="IPR008271">
    <property type="entry name" value="Ser/Thr_kinase_AS"/>
</dbReference>
<dbReference type="InterPro" id="IPR017441">
    <property type="entry name" value="Protein_kinase_ATP_BS"/>
</dbReference>
<keyword evidence="5 11" id="KW-0547">Nucleotide-binding</keyword>
<dbReference type="EMBL" id="JADBJN010000002">
    <property type="protein sequence ID" value="KAG5675676.1"/>
    <property type="molecule type" value="Genomic_DNA"/>
</dbReference>
<evidence type="ECO:0000256" key="10">
    <source>
        <dbReference type="ARBA" id="ARBA00022871"/>
    </source>
</evidence>
<evidence type="ECO:0000313" key="14">
    <source>
        <dbReference type="EMBL" id="KAG5675676.1"/>
    </source>
</evidence>
<evidence type="ECO:0000256" key="3">
    <source>
        <dbReference type="ARBA" id="ARBA00022553"/>
    </source>
</evidence>
<keyword evidence="10" id="KW-0744">Spermatogenesis</keyword>
<dbReference type="GO" id="GO:0005737">
    <property type="term" value="C:cytoplasm"/>
    <property type="evidence" value="ECO:0007669"/>
    <property type="project" value="TreeGrafter"/>
</dbReference>
<evidence type="ECO:0000259" key="13">
    <source>
        <dbReference type="PROSITE" id="PS50011"/>
    </source>
</evidence>
<dbReference type="InterPro" id="IPR011009">
    <property type="entry name" value="Kinase-like_dom_sf"/>
</dbReference>
<dbReference type="GO" id="GO:0005524">
    <property type="term" value="F:ATP binding"/>
    <property type="evidence" value="ECO:0007669"/>
    <property type="project" value="UniProtKB-UniRule"/>
</dbReference>
<protein>
    <recommendedName>
        <fullName evidence="13">Protein kinase domain-containing protein</fullName>
    </recommendedName>
</protein>
<dbReference type="AlphaFoldDB" id="A0A9J6C0J5"/>
<comment type="similarity">
    <text evidence="12">Belongs to the protein kinase superfamily.</text>
</comment>
<dbReference type="PROSITE" id="PS50011">
    <property type="entry name" value="PROTEIN_KINASE_DOM"/>
    <property type="match status" value="1"/>
</dbReference>
<dbReference type="Pfam" id="PF00069">
    <property type="entry name" value="Pkinase"/>
    <property type="match status" value="1"/>
</dbReference>
<keyword evidence="4" id="KW-0479">Metal-binding</keyword>
<dbReference type="GO" id="GO:0035556">
    <property type="term" value="P:intracellular signal transduction"/>
    <property type="evidence" value="ECO:0007669"/>
    <property type="project" value="TreeGrafter"/>
</dbReference>
<dbReference type="GO" id="GO:0050321">
    <property type="term" value="F:tau-protein kinase activity"/>
    <property type="evidence" value="ECO:0007669"/>
    <property type="project" value="TreeGrafter"/>
</dbReference>
<keyword evidence="7 11" id="KW-0067">ATP-binding</keyword>